<dbReference type="EMBL" id="QOQW01000007">
    <property type="protein sequence ID" value="RCK80286.1"/>
    <property type="molecule type" value="Genomic_DNA"/>
</dbReference>
<dbReference type="Pfam" id="PF17963">
    <property type="entry name" value="Big_9"/>
    <property type="match status" value="1"/>
</dbReference>
<protein>
    <recommendedName>
        <fullName evidence="3">Ig-like domain-containing protein</fullName>
    </recommendedName>
</protein>
<feature type="chain" id="PRO_5016743592" description="Ig-like domain-containing protein" evidence="2">
    <location>
        <begin position="30"/>
        <end position="4221"/>
    </location>
</feature>
<accession>A0A367ZQF8</accession>
<dbReference type="InterPro" id="IPR022038">
    <property type="entry name" value="Ig-like_bact"/>
</dbReference>
<proteinExistence type="predicted"/>
<dbReference type="Gene3D" id="2.60.40.1220">
    <property type="match status" value="1"/>
</dbReference>
<reference evidence="4 5" key="1">
    <citation type="submission" date="2018-05" db="EMBL/GenBank/DDBJ databases">
        <title>A metagenomic window into the 2 km-deep terrestrial subsurface aquifer revealed taxonomically and functionally diverse microbial community comprising novel uncultured bacterial lineages.</title>
        <authorList>
            <person name="Kadnikov V.V."/>
            <person name="Mardanov A.V."/>
            <person name="Beletsky A.V."/>
            <person name="Banks D."/>
            <person name="Pimenov N.V."/>
            <person name="Frank Y.A."/>
            <person name="Karnachuk O.V."/>
            <person name="Ravin N.V."/>
        </authorList>
    </citation>
    <scope>NUCLEOTIDE SEQUENCE [LARGE SCALE GENOMIC DNA]</scope>
    <source>
        <strain evidence="4">BY5</strain>
    </source>
</reference>
<dbReference type="InterPro" id="IPR014755">
    <property type="entry name" value="Cu-Rt/internalin_Ig-like"/>
</dbReference>
<dbReference type="Proteomes" id="UP000252355">
    <property type="component" value="Unassembled WGS sequence"/>
</dbReference>
<evidence type="ECO:0000259" key="3">
    <source>
        <dbReference type="Pfam" id="PF12245"/>
    </source>
</evidence>
<gene>
    <name evidence="4" type="ORF">OZSIB_3468</name>
</gene>
<sequence length="4221" mass="445609">MRAPSSFFARISLGLILLLVMGWSPPAVAAPPVCLSNSVAESGGGGAAIIGESCTYQVFATSDSVPPDVACILQITEAISLNMGTPVLIGPNLYQFTLIATPIPTENLTMNGNKSTPVRITLVNASGTTIAAPNATLLLDGTPPTTNGLMAVTVNGTPLISQVVKRGDILNFSQSMTAAYQSTPAPGEIAELNFSAWGMGIYAMTNANPHVLSGFTFSDGHENVTGNVAFRAEDPFGNVLNIANAKTITVDTTPPVIGSINLTVSPSGTARPGSTVTIDVTLSTTDPQGDTVTVSNSHLGLTNFPLNDLGGGLFSYSFTVASSPPATPYFGPSTFSVTVRDDAGNLATATSPIFNLDNKIAPVTSGNTIITYNGVTFNAGTAQTIRRTDVLSFTQHMTAASYQPGETAVIDFTPDFAPPLGTYNMTSANPHVLSNFTISDPMDTGPGTIYFQAWDPNGNTVGKIVAKTNVYIDTIAPVIVSSLATTTQQTTPARPGDTLNITVTIAAYDNDSVTVTNAALGLTDYPLTYSGGNVFTGSIVIPSSPTMPPFNGMASLSIKVIDNGNNVTTGTTPLFALDNRLPDMPNQAVASFSENRAVYGDDVAIASDTLIFIATATWAPGQNVRVYVDLSPIGGPAQVQLNQTGPNSFRLDWIIPEGTSEDTVARSFKLWAVDSVTNNTIERWSTPPLRIDNVSPKFLSTTFTKIIGTGTSFNAGDRFRLRTQVANLSIPEMGALGAVTADLSRINQAYSATTLLNPDPLNPGWFEGVFDVGVFDPGTGWDTNSAIPTINLVASDGQGNLAFTSVSMGQPIDNEPPVIASTSFSYIHNWYPTEDLGVVRIWDTMNFSVQVASYTSVPDRPPTVTINLSAIGGAAATPMVLRAPGTTGWFDFTHPNLATGTINRQFVSFPITVTDNNGNVAISSITVFLDNTEPKVDRVNLAISYNSGMSDPLPTVINLNKFLDFTVPYVMATPDDHATATIDLTYVGSTAAELMASNSVTYYYSMAAASPPTNIQANNYRFTAVVRDSSGNRKTVQTQNGYTVDCWPPSILAATATIVGGGSVATIGRDVYFAVRVRDNEGGIPTLDLTSIGGGPAVPMVASTTAPSGEWFGYTFRIATGSLNDVVTSWTVTIQDDVLNTVSTFTTAIRVDNVPPVTGPIVVSGMADPGGNIRLGDALTFTMTTPEGAGAAAQLNLTMVGGGSAVSMALNPTVDFSYGPFTTLLTNARYLNASFSAWVSDPNGNRARAWSAPIAIIDCQPPQFATTAGTHGIVIAQDNGDNPVPTVANTNDVITVFASLSYHLDAIATATIFNAADLTTELASVTMTYVSARNRHEGSFTIPPGVAPPWQLDLATLTYVLTASDAVNNVSNTVTGNSSFRVKNIPPVMDAYAFSLNPNVFETANGGFLVYNIGSMTAGAMDRLWVIASLTAGQAVTRAEIDLSRLGGPSAVNVPFSGTTASSTSGLNLMTYIGERDRGTDTVELAIKVYDQAGNPAIGSQSFWIDTKRPSLVGAWFDGASLTVQVSEAFQNLSTTTWILVGSSTSGTEVTLQLTKDGIGSDSWYEYGMLEPPYFHIELSNLHRRAIAQWASTPIYLRAQSTAVAPLTDWSGNWLPSYNAFRVTLTDTSWRIPAKFQNITITDIPNWPNTFTVVMQFDQEMDITTLVASAGLLLVDHQIDNYFDQPDYARGYIFQASDSFAWDPGSTTLRITLCPDGRDWVARYLQELGKGKTLKFANRRTTPLPSKSFLMDALGRPMHFYSCATGSTFPVADNRPTNFTYNVEIGTAPPKLDLVARTLTFETTDRTLLFGDDFRRLAGAPDPTLLLPTTTIPLTTFRNKIRVHAGTAAPFASFTTLAFKNLDPAKNNAWASTTFTLDLTDNDFANLIALSALRGPSGNLWLEVQPGAFVNIWNQGISQYGPGGPDVMDTVYPTTPPASFVACVVSDPPPTRNWAPGTFRFHFEYAPAYIGDVEVPLLNATPTATIASTAFFPISGTFLGWTTRLVDGKKRYIAQFTNAAAFPDGLQLVDVAASISGVRDAFNAIPDVVATLVYDLAATSTTGLPAPNRGFTTASAPFILDTASPTATAISPNDFVPILAANTEYFFVDYSEPMDPTGGNPAVTIATTGYLITCAFSRWVTSTRAAFRNTTAIDDTLPNGTWTYSITGGRDLAGNGAIASTSLVEVRTNGPKIVPTDVFLETIQSTIDATAVLRNQPYSYVVPPGLATLTFTYQTPPENTPHTARFFNAANVLVGTTLVTLTGSTGEVSLNPGLLGSPGIAGPIDFTFRIRDNAGNETGILSTIVYDAASPTLDQFGLQYPGTVGTFTDGVYYYSPTVALGNLTARARTITATDALRLAIYDTTSGATSTLAMTQSPARHYSVDFGYTPAPLSNGLYTLSVVDAAGNLHLGSPSLQLIVDTDPPSVLSCSPISPPAVQGPAPSFGATFTVIFSEPLDRAAPPTLELFAGATVVAMASPTWADPNIATTARFLNLTPIVRPTIPTGTYTYRLTGGRDLAGNPLNTTIPAPGQLYIQTAGPTPTVVTLTNQPLVFGSALRSTDPFSPLVQPPGVATFVITYTTSQAVGTHSLLLFNGSIPVATFLYDCPAGPATVEVSTDSANWLAIIPPNAGPATFTIWIRDQYGNLSDTSRGTLTYDSRPATISQIVFTTAGHGIATGGVQYYSPRFGPFTLSLTTNPTATEPLRLVASSGGTILSNGTILTPPYALSTGTTLTDGLYQLSFYDLAGNSCGATGTLMLRVDRASPTVTMINPSLQAGVLDIGPAPVGGRIFTVDFSEPMDTSEIPFGRLIHRTTPTASIPLELVGWISSTSAQFRNAAVIDTTVPQGTYTITIGGADDLAGNRLIPPGPTSFTIQIRSVGPTYLAALLTQQHLISTFTPLLDQPFSDLAPPNVATLSITYTLGGPFGPPHQVLIYDPSGTNVGTAPVAMAGVLGSATLDGSVFGSPAFLNLTTYTARIQDIHGNISATAKSLVFDNLPADVTSFILTGVSDATTTPGLYYYNDAISGAITFTVTTTATDPQRLLIASGTATTTIRLTPTATGHTLTRALTQAAGFGEGLYGLTIVDLAGNFATGVASAVGLVIDRTAPTVLSLTSLPAAPLYTMASGAATFTVTFSEPMNQRTATPTMTIATTGYSIPCRFVGWVGPAQAQFVNTQPINEMHPQGPWNTVFTGTDLARNPVAGPFPAIVIQSRGPIVTAFTARSFQSTTASDASEILLNQPFSFNVPPGEASLTIQVSQPPVEPVSIVFLQAGSPVASSPIAFSGGTMATYAWNMTSGPWPAAPTTYVVKLIDALGNASRETYSWTMDASEPLVLAAPNLTGGILGTGAYYFNPALGGGLTCYFSAAETVAPRLRVRGQVSTDTFPMTGAGVNQWSGTFYGQYSRGGVPKPTAPDGIYYVDIVDAAGNVGLPSGAFSAVATAVLDTVAPVISTYTLLVDGQPRSRFSPTAATLTIQLTTTEPIVATGVWWVEVRTDANTYVNRLPVTASGAYVIAQWNGTRENGQLVIDGLYHFHATDYTRNVASNRGSIFVISSPFRIQNATQISSTVVDLTFNHDINPATVVGTAFNVTGQTGIIASLTAPTVVRLTLTPGLIHNVTHTITVSSALRSTDGAAAVDPNNKISLLADARGPVLTGTSFQGLTGQREVIVQFDEAVTLASAQATASYLLERAGTPIALTSAILRADQTSVILSASTDLLQGVTYSVRAIAVRDRYQNLSTGNTVTFQGRDLTPPVLEVAAFSNPANEYDLIVVARANEALQGAPTLRYTQSNLSEVALVITPTGASLTWMAGIHLNQGYPGNGTLVVSGTDLAGNTGSRSEVFTIAYVSASVRTLIHSPDQRLAVDFPAGSLRKDSLVTILPQTIELTAVGSTTRAALRPRLASLRPKGGGMALAKNKVLAAQTDARTLEQQAQELSPAGGGFELGLPAGRLTGKAALRFRGAALASDSARAGIFRYDDERGWVFLSNARQEDGLHASITQGGLYAVLCDQLAPRLTLSTKVDPDQPFRTTRPEFAGRLEEAGSGLDATGLLARLDDGPPQPVTVLPDGTFRFTPVTDLTGGRHTLTLEARDRVGNLGQLAGIRFAVAVPLAIGEISAYPNPANRRAVLRISANRDDLAEGLVEVKLYDAAGHKVRTLTGVRPVRETWGTSRRFLYDIPWDLTNEEGDPVANGLYIAKVVLTDPDNPERRIRQTHKIAVLR</sequence>
<feature type="signal peptide" evidence="2">
    <location>
        <begin position="1"/>
        <end position="29"/>
    </location>
</feature>
<keyword evidence="1 2" id="KW-0732">Signal</keyword>
<evidence type="ECO:0000313" key="5">
    <source>
        <dbReference type="Proteomes" id="UP000252355"/>
    </source>
</evidence>
<evidence type="ECO:0000256" key="1">
    <source>
        <dbReference type="ARBA" id="ARBA00022729"/>
    </source>
</evidence>
<dbReference type="Pfam" id="PF12245">
    <property type="entry name" value="Big_3_2"/>
    <property type="match status" value="1"/>
</dbReference>
<feature type="domain" description="Ig-like" evidence="3">
    <location>
        <begin position="997"/>
        <end position="1040"/>
    </location>
</feature>
<name>A0A367ZQF8_9BACT</name>
<evidence type="ECO:0000313" key="4">
    <source>
        <dbReference type="EMBL" id="RCK80286.1"/>
    </source>
</evidence>
<comment type="caution">
    <text evidence="4">The sequence shown here is derived from an EMBL/GenBank/DDBJ whole genome shotgun (WGS) entry which is preliminary data.</text>
</comment>
<dbReference type="Gene3D" id="2.60.40.4070">
    <property type="match status" value="1"/>
</dbReference>
<organism evidence="4 5">
    <name type="scientific">Candidatus Ozemobacter sibiricus</name>
    <dbReference type="NCBI Taxonomy" id="2268124"/>
    <lineage>
        <taxon>Bacteria</taxon>
        <taxon>Candidatus Ozemobacteria</taxon>
        <taxon>Candidatus Ozemobacterales</taxon>
        <taxon>Candidatus Ozemobacteraceae</taxon>
        <taxon>Candidatus Ozemobacter</taxon>
    </lineage>
</organism>
<evidence type="ECO:0000256" key="2">
    <source>
        <dbReference type="SAM" id="SignalP"/>
    </source>
</evidence>